<dbReference type="Proteomes" id="UP001283361">
    <property type="component" value="Unassembled WGS sequence"/>
</dbReference>
<keyword evidence="2" id="KW-1185">Reference proteome</keyword>
<name>A0AAE1AEN3_9GAST</name>
<protein>
    <submittedName>
        <fullName evidence="1">Uncharacterized protein</fullName>
    </submittedName>
</protein>
<gene>
    <name evidence="1" type="ORF">RRG08_019865</name>
</gene>
<organism evidence="1 2">
    <name type="scientific">Elysia crispata</name>
    <name type="common">lettuce slug</name>
    <dbReference type="NCBI Taxonomy" id="231223"/>
    <lineage>
        <taxon>Eukaryota</taxon>
        <taxon>Metazoa</taxon>
        <taxon>Spiralia</taxon>
        <taxon>Lophotrochozoa</taxon>
        <taxon>Mollusca</taxon>
        <taxon>Gastropoda</taxon>
        <taxon>Heterobranchia</taxon>
        <taxon>Euthyneura</taxon>
        <taxon>Panpulmonata</taxon>
        <taxon>Sacoglossa</taxon>
        <taxon>Placobranchoidea</taxon>
        <taxon>Plakobranchidae</taxon>
        <taxon>Elysia</taxon>
    </lineage>
</organism>
<proteinExistence type="predicted"/>
<sequence>MSGCNLDTWWVVDVNHDTWNVVSSEAQRFGSRIRGRGVCVCVVGGNGRGEVCDCSGVAIIHQGLFVHRDKARKSAMDKSRRHAVTRASHTGSSGSDLKICFEPAMTSRYFPQSRSAEFHCLVLHSIIVPGKPYVVSRFFLMLTVHKWMTSRSFLLLVSAGRKPGHELELDRGQQSGVRAMTTTIRAPCQANCHCPTRSPHRLLLFLSFCFASWNRLKDVRYMDVSWNRLTDVRYMDVFWILEEANRC</sequence>
<dbReference type="EMBL" id="JAWDGP010002054">
    <property type="protein sequence ID" value="KAK3785856.1"/>
    <property type="molecule type" value="Genomic_DNA"/>
</dbReference>
<accession>A0AAE1AEN3</accession>
<reference evidence="1" key="1">
    <citation type="journal article" date="2023" name="G3 (Bethesda)">
        <title>A reference genome for the long-term kleptoplast-retaining sea slug Elysia crispata morphotype clarki.</title>
        <authorList>
            <person name="Eastman K.E."/>
            <person name="Pendleton A.L."/>
            <person name="Shaikh M.A."/>
            <person name="Suttiyut T."/>
            <person name="Ogas R."/>
            <person name="Tomko P."/>
            <person name="Gavelis G."/>
            <person name="Widhalm J.R."/>
            <person name="Wisecaver J.H."/>
        </authorList>
    </citation>
    <scope>NUCLEOTIDE SEQUENCE</scope>
    <source>
        <strain evidence="1">ECLA1</strain>
    </source>
</reference>
<dbReference type="AlphaFoldDB" id="A0AAE1AEN3"/>
<comment type="caution">
    <text evidence="1">The sequence shown here is derived from an EMBL/GenBank/DDBJ whole genome shotgun (WGS) entry which is preliminary data.</text>
</comment>
<evidence type="ECO:0000313" key="2">
    <source>
        <dbReference type="Proteomes" id="UP001283361"/>
    </source>
</evidence>
<evidence type="ECO:0000313" key="1">
    <source>
        <dbReference type="EMBL" id="KAK3785856.1"/>
    </source>
</evidence>